<dbReference type="CDD" id="cd08276">
    <property type="entry name" value="MDR7"/>
    <property type="match status" value="1"/>
</dbReference>
<dbReference type="InterPro" id="IPR013154">
    <property type="entry name" value="ADH-like_N"/>
</dbReference>
<evidence type="ECO:0000313" key="2">
    <source>
        <dbReference type="EMBL" id="EIM80257.1"/>
    </source>
</evidence>
<dbReference type="Pfam" id="PF08240">
    <property type="entry name" value="ADH_N"/>
    <property type="match status" value="1"/>
</dbReference>
<dbReference type="InterPro" id="IPR052711">
    <property type="entry name" value="Zinc_ADH-like"/>
</dbReference>
<dbReference type="GeneID" id="18806458"/>
<dbReference type="RefSeq" id="XP_007310674.1">
    <property type="nucleotide sequence ID" value="XM_007310612.1"/>
</dbReference>
<dbReference type="PANTHER" id="PTHR45033:SF2">
    <property type="entry name" value="ZINC-TYPE ALCOHOL DEHYDROGENASE-LIKE PROTEIN C1773.06C"/>
    <property type="match status" value="1"/>
</dbReference>
<dbReference type="EMBL" id="JH687399">
    <property type="protein sequence ID" value="EIM80257.1"/>
    <property type="molecule type" value="Genomic_DNA"/>
</dbReference>
<dbReference type="KEGG" id="shs:STEHIDRAFT_68714"/>
<dbReference type="InterPro" id="IPR020843">
    <property type="entry name" value="ER"/>
</dbReference>
<name>R7S124_STEHR</name>
<dbReference type="Proteomes" id="UP000053927">
    <property type="component" value="Unassembled WGS sequence"/>
</dbReference>
<dbReference type="SMART" id="SM00829">
    <property type="entry name" value="PKS_ER"/>
    <property type="match status" value="1"/>
</dbReference>
<evidence type="ECO:0000259" key="1">
    <source>
        <dbReference type="SMART" id="SM00829"/>
    </source>
</evidence>
<dbReference type="eggNOG" id="KOG1198">
    <property type="taxonomic scope" value="Eukaryota"/>
</dbReference>
<dbReference type="OMA" id="YMASGSH"/>
<dbReference type="InterPro" id="IPR013149">
    <property type="entry name" value="ADH-like_C"/>
</dbReference>
<keyword evidence="3" id="KW-1185">Reference proteome</keyword>
<dbReference type="GO" id="GO:0016491">
    <property type="term" value="F:oxidoreductase activity"/>
    <property type="evidence" value="ECO:0007669"/>
    <property type="project" value="InterPro"/>
</dbReference>
<sequence length="356" mass="38421">MSTPTDNTSFILPRAGGGLQSIYRTTLIPVPTPIAHEVLVRIHAVSLNFRDHAMVSGRYPATLKEDLVLGSDVAGEVVRVGDGVTGWKIGERVSAVFDQGHIYGPAPRHRQVLGGHIDGVLTQYRVFPETGLVRIPTHLSYEEAACWPCAGVTAWNALFGATRLVPGQTVLCQGTGGVSIMALILANAAGARTIITSSSDEKLEVRSHRMVPQQLAKKLGGTHTINYKTHPDWDKVVLELTDGDGAHHVIDNVGTNEIHKSMNSVANGGSVNCIGFLGGQPKETPDIPMLAIPKGAIVRGIYVGSKQQFEELLKFVETKELRPHIHKVFKFEDTVKAIEYLGSGQHSGKIVIKVAE</sequence>
<reference evidence="3" key="1">
    <citation type="journal article" date="2012" name="Science">
        <title>The Paleozoic origin of enzymatic lignin decomposition reconstructed from 31 fungal genomes.</title>
        <authorList>
            <person name="Floudas D."/>
            <person name="Binder M."/>
            <person name="Riley R."/>
            <person name="Barry K."/>
            <person name="Blanchette R.A."/>
            <person name="Henrissat B."/>
            <person name="Martinez A.T."/>
            <person name="Otillar R."/>
            <person name="Spatafora J.W."/>
            <person name="Yadav J.S."/>
            <person name="Aerts A."/>
            <person name="Benoit I."/>
            <person name="Boyd A."/>
            <person name="Carlson A."/>
            <person name="Copeland A."/>
            <person name="Coutinho P.M."/>
            <person name="de Vries R.P."/>
            <person name="Ferreira P."/>
            <person name="Findley K."/>
            <person name="Foster B."/>
            <person name="Gaskell J."/>
            <person name="Glotzer D."/>
            <person name="Gorecki P."/>
            <person name="Heitman J."/>
            <person name="Hesse C."/>
            <person name="Hori C."/>
            <person name="Igarashi K."/>
            <person name="Jurgens J.A."/>
            <person name="Kallen N."/>
            <person name="Kersten P."/>
            <person name="Kohler A."/>
            <person name="Kuees U."/>
            <person name="Kumar T.K.A."/>
            <person name="Kuo A."/>
            <person name="LaButti K."/>
            <person name="Larrondo L.F."/>
            <person name="Lindquist E."/>
            <person name="Ling A."/>
            <person name="Lombard V."/>
            <person name="Lucas S."/>
            <person name="Lundell T."/>
            <person name="Martin R."/>
            <person name="McLaughlin D.J."/>
            <person name="Morgenstern I."/>
            <person name="Morin E."/>
            <person name="Murat C."/>
            <person name="Nagy L.G."/>
            <person name="Nolan M."/>
            <person name="Ohm R.A."/>
            <person name="Patyshakuliyeva A."/>
            <person name="Rokas A."/>
            <person name="Ruiz-Duenas F.J."/>
            <person name="Sabat G."/>
            <person name="Salamov A."/>
            <person name="Samejima M."/>
            <person name="Schmutz J."/>
            <person name="Slot J.C."/>
            <person name="St John F."/>
            <person name="Stenlid J."/>
            <person name="Sun H."/>
            <person name="Sun S."/>
            <person name="Syed K."/>
            <person name="Tsang A."/>
            <person name="Wiebenga A."/>
            <person name="Young D."/>
            <person name="Pisabarro A."/>
            <person name="Eastwood D.C."/>
            <person name="Martin F."/>
            <person name="Cullen D."/>
            <person name="Grigoriev I.V."/>
            <person name="Hibbett D.S."/>
        </authorList>
    </citation>
    <scope>NUCLEOTIDE SEQUENCE [LARGE SCALE GENOMIC DNA]</scope>
    <source>
        <strain evidence="3">FP-91666</strain>
    </source>
</reference>
<dbReference type="PANTHER" id="PTHR45033">
    <property type="match status" value="1"/>
</dbReference>
<feature type="domain" description="Enoyl reductase (ER)" evidence="1">
    <location>
        <begin position="17"/>
        <end position="352"/>
    </location>
</feature>
<dbReference type="InterPro" id="IPR011032">
    <property type="entry name" value="GroES-like_sf"/>
</dbReference>
<accession>R7S124</accession>
<dbReference type="Gene3D" id="3.90.180.10">
    <property type="entry name" value="Medium-chain alcohol dehydrogenases, catalytic domain"/>
    <property type="match status" value="1"/>
</dbReference>
<dbReference type="Gene3D" id="3.40.50.720">
    <property type="entry name" value="NAD(P)-binding Rossmann-like Domain"/>
    <property type="match status" value="1"/>
</dbReference>
<dbReference type="SUPFAM" id="SSF50129">
    <property type="entry name" value="GroES-like"/>
    <property type="match status" value="1"/>
</dbReference>
<dbReference type="InterPro" id="IPR036291">
    <property type="entry name" value="NAD(P)-bd_dom_sf"/>
</dbReference>
<dbReference type="OrthoDB" id="9930022at2759"/>
<dbReference type="SUPFAM" id="SSF51735">
    <property type="entry name" value="NAD(P)-binding Rossmann-fold domains"/>
    <property type="match status" value="1"/>
</dbReference>
<dbReference type="AlphaFoldDB" id="R7S124"/>
<dbReference type="Pfam" id="PF00107">
    <property type="entry name" value="ADH_zinc_N"/>
    <property type="match status" value="1"/>
</dbReference>
<gene>
    <name evidence="2" type="ORF">STEHIDRAFT_68714</name>
</gene>
<protein>
    <submittedName>
        <fullName evidence="2">Alcohol dehydrogenase protein</fullName>
    </submittedName>
</protein>
<proteinExistence type="predicted"/>
<organism evidence="2 3">
    <name type="scientific">Stereum hirsutum (strain FP-91666)</name>
    <name type="common">White-rot fungus</name>
    <dbReference type="NCBI Taxonomy" id="721885"/>
    <lineage>
        <taxon>Eukaryota</taxon>
        <taxon>Fungi</taxon>
        <taxon>Dikarya</taxon>
        <taxon>Basidiomycota</taxon>
        <taxon>Agaricomycotina</taxon>
        <taxon>Agaricomycetes</taxon>
        <taxon>Russulales</taxon>
        <taxon>Stereaceae</taxon>
        <taxon>Stereum</taxon>
    </lineage>
</organism>
<evidence type="ECO:0000313" key="3">
    <source>
        <dbReference type="Proteomes" id="UP000053927"/>
    </source>
</evidence>